<accession>A0A443HTZ5</accession>
<dbReference type="EMBL" id="RCNU01000006">
    <property type="protein sequence ID" value="RWQ95292.1"/>
    <property type="molecule type" value="Genomic_DNA"/>
</dbReference>
<dbReference type="PROSITE" id="PS51257">
    <property type="entry name" value="PROKAR_LIPOPROTEIN"/>
    <property type="match status" value="1"/>
</dbReference>
<dbReference type="GeneID" id="39600053"/>
<dbReference type="STRING" id="264951.A0A443HTZ5"/>
<evidence type="ECO:0000313" key="3">
    <source>
        <dbReference type="Proteomes" id="UP000283841"/>
    </source>
</evidence>
<gene>
    <name evidence="2" type="ORF">C8Q69DRAFT_469624</name>
</gene>
<name>A0A443HTZ5_BYSSP</name>
<dbReference type="RefSeq" id="XP_028484937.1">
    <property type="nucleotide sequence ID" value="XM_028630776.1"/>
</dbReference>
<proteinExistence type="predicted"/>
<dbReference type="Proteomes" id="UP000283841">
    <property type="component" value="Unassembled WGS sequence"/>
</dbReference>
<evidence type="ECO:0000313" key="2">
    <source>
        <dbReference type="EMBL" id="RWQ95292.1"/>
    </source>
</evidence>
<feature type="signal peptide" evidence="1">
    <location>
        <begin position="1"/>
        <end position="16"/>
    </location>
</feature>
<keyword evidence="3" id="KW-1185">Reference proteome</keyword>
<reference evidence="2 3" key="1">
    <citation type="journal article" date="2018" name="Front. Microbiol.">
        <title>Genomic and genetic insights into a cosmopolitan fungus, Paecilomyces variotii (Eurotiales).</title>
        <authorList>
            <person name="Urquhart A.S."/>
            <person name="Mondo S.J."/>
            <person name="Makela M.R."/>
            <person name="Hane J.K."/>
            <person name="Wiebenga A."/>
            <person name="He G."/>
            <person name="Mihaltcheva S."/>
            <person name="Pangilinan J."/>
            <person name="Lipzen A."/>
            <person name="Barry K."/>
            <person name="de Vries R.P."/>
            <person name="Grigoriev I.V."/>
            <person name="Idnurm A."/>
        </authorList>
    </citation>
    <scope>NUCLEOTIDE SEQUENCE [LARGE SCALE GENOMIC DNA]</scope>
    <source>
        <strain evidence="2 3">CBS 101075</strain>
    </source>
</reference>
<protein>
    <submittedName>
        <fullName evidence="2">Uncharacterized protein</fullName>
    </submittedName>
</protein>
<comment type="caution">
    <text evidence="2">The sequence shown here is derived from an EMBL/GenBank/DDBJ whole genome shotgun (WGS) entry which is preliminary data.</text>
</comment>
<keyword evidence="1" id="KW-0732">Signal</keyword>
<dbReference type="VEuPathDB" id="FungiDB:C8Q69DRAFT_469624"/>
<evidence type="ECO:0000256" key="1">
    <source>
        <dbReference type="SAM" id="SignalP"/>
    </source>
</evidence>
<feature type="chain" id="PRO_5019080857" evidence="1">
    <location>
        <begin position="17"/>
        <end position="53"/>
    </location>
</feature>
<organism evidence="2 3">
    <name type="scientific">Byssochlamys spectabilis</name>
    <name type="common">Paecilomyces variotii</name>
    <dbReference type="NCBI Taxonomy" id="264951"/>
    <lineage>
        <taxon>Eukaryota</taxon>
        <taxon>Fungi</taxon>
        <taxon>Dikarya</taxon>
        <taxon>Ascomycota</taxon>
        <taxon>Pezizomycotina</taxon>
        <taxon>Eurotiomycetes</taxon>
        <taxon>Eurotiomycetidae</taxon>
        <taxon>Eurotiales</taxon>
        <taxon>Thermoascaceae</taxon>
        <taxon>Paecilomyces</taxon>
    </lineage>
</organism>
<dbReference type="AlphaFoldDB" id="A0A443HTZ5"/>
<sequence length="53" mass="5832">MKVIVAYHLGLLSAAACQVAEIKDWLHGSFNLCVPVTLGNWTGRQQPGRRVLL</sequence>